<sequence length="259" mass="27462">MSNTIHIFSLREQLVANARPLFRSLQPSRILVERNIDSQFDVVIVRPDGGYRAMITWQSVHHVDHERHQFVYGPGNPSPAGALAALFAETVRLLTEARGWVATVRTDVEIISTQGASLVTMDTAVAQGAQWQQVAGQGTGAGSAPAPSNVQVTRNVAPGAHTSQAMNGSTAQTPSGAAAVVVPLQATSANFAQASHSTPSAKTPGDQAYTQRPHNPHTEKGSSAAFPPAKEAAPGSAKTDEVKKEEKEHSDDEMSTQEE</sequence>
<reference evidence="3" key="1">
    <citation type="submission" date="2017-03" db="EMBL/GenBank/DDBJ databases">
        <title>Genomes of endolithic fungi from Antarctica.</title>
        <authorList>
            <person name="Coleine C."/>
            <person name="Masonjones S."/>
            <person name="Stajich J.E."/>
        </authorList>
    </citation>
    <scope>NUCLEOTIDE SEQUENCE [LARGE SCALE GENOMIC DNA]</scope>
    <source>
        <strain evidence="3">CCFEE 5527</strain>
    </source>
</reference>
<feature type="compositionally biased region" description="Polar residues" evidence="1">
    <location>
        <begin position="192"/>
        <end position="201"/>
    </location>
</feature>
<organism evidence="2 3">
    <name type="scientific">Cryoendolithus antarcticus</name>
    <dbReference type="NCBI Taxonomy" id="1507870"/>
    <lineage>
        <taxon>Eukaryota</taxon>
        <taxon>Fungi</taxon>
        <taxon>Dikarya</taxon>
        <taxon>Ascomycota</taxon>
        <taxon>Pezizomycotina</taxon>
        <taxon>Dothideomycetes</taxon>
        <taxon>Dothideomycetidae</taxon>
        <taxon>Cladosporiales</taxon>
        <taxon>Cladosporiaceae</taxon>
        <taxon>Cryoendolithus</taxon>
    </lineage>
</organism>
<feature type="compositionally biased region" description="Basic and acidic residues" evidence="1">
    <location>
        <begin position="238"/>
        <end position="252"/>
    </location>
</feature>
<accession>A0A1V8SGH1</accession>
<proteinExistence type="predicted"/>
<dbReference type="InParanoid" id="A0A1V8SGH1"/>
<gene>
    <name evidence="2" type="ORF">B0A48_15538</name>
</gene>
<evidence type="ECO:0000313" key="3">
    <source>
        <dbReference type="Proteomes" id="UP000192596"/>
    </source>
</evidence>
<evidence type="ECO:0000313" key="2">
    <source>
        <dbReference type="EMBL" id="OQN98262.1"/>
    </source>
</evidence>
<dbReference type="Proteomes" id="UP000192596">
    <property type="component" value="Unassembled WGS sequence"/>
</dbReference>
<keyword evidence="3" id="KW-1185">Reference proteome</keyword>
<protein>
    <submittedName>
        <fullName evidence="2">Uncharacterized protein</fullName>
    </submittedName>
</protein>
<name>A0A1V8SGH1_9PEZI</name>
<comment type="caution">
    <text evidence="2">The sequence shown here is derived from an EMBL/GenBank/DDBJ whole genome shotgun (WGS) entry which is preliminary data.</text>
</comment>
<evidence type="ECO:0000256" key="1">
    <source>
        <dbReference type="SAM" id="MobiDB-lite"/>
    </source>
</evidence>
<dbReference type="EMBL" id="NAJO01000047">
    <property type="protein sequence ID" value="OQN98262.1"/>
    <property type="molecule type" value="Genomic_DNA"/>
</dbReference>
<dbReference type="AlphaFoldDB" id="A0A1V8SGH1"/>
<feature type="region of interest" description="Disordered" evidence="1">
    <location>
        <begin position="192"/>
        <end position="259"/>
    </location>
</feature>